<keyword evidence="1" id="KW-1133">Transmembrane helix</keyword>
<reference evidence="2 3" key="1">
    <citation type="submission" date="2017-07" db="EMBL/GenBank/DDBJ databases">
        <title>Mechanisms for carbon and nitrogen cycling indicate functional differentiation within the Candidate Phyla Radiation.</title>
        <authorList>
            <person name="Danczak R.E."/>
            <person name="Johnston M.D."/>
            <person name="Kenah C."/>
            <person name="Slattery M."/>
            <person name="Wrighton K.C."/>
            <person name="Wilkins M.J."/>
        </authorList>
    </citation>
    <scope>NUCLEOTIDE SEQUENCE [LARGE SCALE GENOMIC DNA]</scope>
    <source>
        <strain evidence="2">Athens1014_28</strain>
    </source>
</reference>
<evidence type="ECO:0000313" key="2">
    <source>
        <dbReference type="EMBL" id="TSC94338.1"/>
    </source>
</evidence>
<keyword evidence="1" id="KW-0812">Transmembrane</keyword>
<dbReference type="EMBL" id="VMGN01000015">
    <property type="protein sequence ID" value="TSC94338.1"/>
    <property type="molecule type" value="Genomic_DNA"/>
</dbReference>
<organism evidence="2 3">
    <name type="scientific">Candidatus Berkelbacteria bacterium Athens1014_28</name>
    <dbReference type="NCBI Taxonomy" id="2017145"/>
    <lineage>
        <taxon>Bacteria</taxon>
        <taxon>Candidatus Berkelbacteria</taxon>
    </lineage>
</organism>
<comment type="caution">
    <text evidence="2">The sequence shown here is derived from an EMBL/GenBank/DDBJ whole genome shotgun (WGS) entry which is preliminary data.</text>
</comment>
<name>A0A554LNB6_9BACT</name>
<evidence type="ECO:0000256" key="1">
    <source>
        <dbReference type="SAM" id="Phobius"/>
    </source>
</evidence>
<accession>A0A554LNB6</accession>
<dbReference type="AlphaFoldDB" id="A0A554LNB6"/>
<keyword evidence="1" id="KW-0472">Membrane</keyword>
<proteinExistence type="predicted"/>
<evidence type="ECO:0000313" key="3">
    <source>
        <dbReference type="Proteomes" id="UP000316495"/>
    </source>
</evidence>
<gene>
    <name evidence="2" type="ORF">Athens101428_324</name>
</gene>
<dbReference type="Proteomes" id="UP000316495">
    <property type="component" value="Unassembled WGS sequence"/>
</dbReference>
<protein>
    <submittedName>
        <fullName evidence="2">Uncharacterized protein</fullName>
    </submittedName>
</protein>
<sequence>MNKTLKLKKSFTSVKYLNLTGFSLIETLIACAILIIVCGALLSLSLIISNNIFFTRQRSVATNLAQDYLEKIRQIRDTNLIDSNSATNWNSLVCDRSKTPVIQVPTISDDIHFYFYSVSSEIYSYCYDSSSEPRLSLVPSSSGEIINVSGIDFVRKITFLPSGVDPKLLDGTRDITGDNSIKAKVEVSWTQNGKDQKIEVIELLTNWKQNL</sequence>
<feature type="transmembrane region" description="Helical" evidence="1">
    <location>
        <begin position="21"/>
        <end position="48"/>
    </location>
</feature>